<gene>
    <name evidence="2" type="ORF">SAMN05216251_101477</name>
</gene>
<proteinExistence type="predicted"/>
<evidence type="ECO:0000313" key="3">
    <source>
        <dbReference type="Proteomes" id="UP000199323"/>
    </source>
</evidence>
<dbReference type="InterPro" id="IPR015421">
    <property type="entry name" value="PyrdxlP-dep_Trfase_major"/>
</dbReference>
<dbReference type="InterPro" id="IPR015424">
    <property type="entry name" value="PyrdxlP-dep_Trfase"/>
</dbReference>
<dbReference type="InterPro" id="IPR015422">
    <property type="entry name" value="PyrdxlP-dep_Trfase_small"/>
</dbReference>
<evidence type="ECO:0000313" key="2">
    <source>
        <dbReference type="EMBL" id="SFE09207.1"/>
    </source>
</evidence>
<protein>
    <submittedName>
        <fullName evidence="2">L-cysteine/cystine lyase</fullName>
    </submittedName>
</protein>
<dbReference type="STRING" id="380248.SAMN05216251_101477"/>
<dbReference type="InterPro" id="IPR000192">
    <property type="entry name" value="Aminotrans_V_dom"/>
</dbReference>
<name>A0A1I1XPJ8_9ACTN</name>
<dbReference type="Pfam" id="PF00266">
    <property type="entry name" value="Aminotran_5"/>
    <property type="match status" value="1"/>
</dbReference>
<dbReference type="AlphaFoldDB" id="A0A1I1XPJ8"/>
<reference evidence="2 3" key="1">
    <citation type="submission" date="2016-10" db="EMBL/GenBank/DDBJ databases">
        <authorList>
            <person name="de Groot N.N."/>
        </authorList>
    </citation>
    <scope>NUCLEOTIDE SEQUENCE [LARGE SCALE GENOMIC DNA]</scope>
    <source>
        <strain evidence="2 3">CGMCC 4.3510</strain>
    </source>
</reference>
<dbReference type="GO" id="GO:0016829">
    <property type="term" value="F:lyase activity"/>
    <property type="evidence" value="ECO:0007669"/>
    <property type="project" value="UniProtKB-KW"/>
</dbReference>
<dbReference type="Proteomes" id="UP000199323">
    <property type="component" value="Unassembled WGS sequence"/>
</dbReference>
<keyword evidence="3" id="KW-1185">Reference proteome</keyword>
<evidence type="ECO:0000259" key="1">
    <source>
        <dbReference type="Pfam" id="PF00266"/>
    </source>
</evidence>
<organism evidence="2 3">
    <name type="scientific">Actinacidiphila alni</name>
    <dbReference type="NCBI Taxonomy" id="380248"/>
    <lineage>
        <taxon>Bacteria</taxon>
        <taxon>Bacillati</taxon>
        <taxon>Actinomycetota</taxon>
        <taxon>Actinomycetes</taxon>
        <taxon>Kitasatosporales</taxon>
        <taxon>Streptomycetaceae</taxon>
        <taxon>Actinacidiphila</taxon>
    </lineage>
</organism>
<feature type="domain" description="Aminotransferase class V" evidence="1">
    <location>
        <begin position="65"/>
        <end position="365"/>
    </location>
</feature>
<dbReference type="Gene3D" id="3.90.1150.10">
    <property type="entry name" value="Aspartate Aminotransferase, domain 1"/>
    <property type="match status" value="1"/>
</dbReference>
<dbReference type="RefSeq" id="WP_177246288.1">
    <property type="nucleotide sequence ID" value="NZ_FONG01000001.1"/>
</dbReference>
<dbReference type="SUPFAM" id="SSF53383">
    <property type="entry name" value="PLP-dependent transferases"/>
    <property type="match status" value="1"/>
</dbReference>
<dbReference type="PANTHER" id="PTHR43586">
    <property type="entry name" value="CYSTEINE DESULFURASE"/>
    <property type="match status" value="1"/>
</dbReference>
<accession>A0A1I1XPJ8</accession>
<keyword evidence="2" id="KW-0456">Lyase</keyword>
<dbReference type="EMBL" id="FONG01000001">
    <property type="protein sequence ID" value="SFE09207.1"/>
    <property type="molecule type" value="Genomic_DNA"/>
</dbReference>
<dbReference type="Gene3D" id="3.40.640.10">
    <property type="entry name" value="Type I PLP-dependent aspartate aminotransferase-like (Major domain)"/>
    <property type="match status" value="1"/>
</dbReference>
<sequence>MSADPQLTTLRAALPVIAAGGYFNSGYTGPLCAPAHEAVVATSAREFGTGRMGAAARAIRDAVQGSARRRVARLLGAAEDEVALTHHTTDGMNVIAHGLDWRPGDNAVTTKVEHKGGLLPLGVLRDRRGVELRTVDWTPGEPQRELPRRLAAAIDGRTRLVVLSHVSYVDGGVLDLAPVIEAAHRHGAFVAVDGAQSAGVLPVDVRALDADAYAVSGQKWLCGPEGTGALYLHPRGLDRVAQTWVGWASVDTWELDGHFVPNPDVSRYEVGTRGLPQIAGFAAALSWHLEEVGTAWAAKRTADLAEEARQTLTGRPGLTVLTPDDHTGLLTVRTEVPAETVVRRMAERGFTVRTIQGYDCVRACVGWFHTADEVAALTSALLDATAPDTAASDTAALDAAASDTARPDTAGA</sequence>
<dbReference type="PANTHER" id="PTHR43586:SF4">
    <property type="entry name" value="ISOPENICILLIN N EPIMERASE"/>
    <property type="match status" value="1"/>
</dbReference>